<comment type="caution">
    <text evidence="5">The sequence shown here is derived from an EMBL/GenBank/DDBJ whole genome shotgun (WGS) entry which is preliminary data.</text>
</comment>
<evidence type="ECO:0000313" key="6">
    <source>
        <dbReference type="Proteomes" id="UP000502823"/>
    </source>
</evidence>
<evidence type="ECO:0000256" key="3">
    <source>
        <dbReference type="ARBA" id="ARBA00022490"/>
    </source>
</evidence>
<dbReference type="OrthoDB" id="6288034at2759"/>
<evidence type="ECO:0000313" key="5">
    <source>
        <dbReference type="EMBL" id="GFG36407.1"/>
    </source>
</evidence>
<feature type="region of interest" description="Disordered" evidence="4">
    <location>
        <begin position="730"/>
        <end position="773"/>
    </location>
</feature>
<dbReference type="AlphaFoldDB" id="A0A6L2Q3J2"/>
<dbReference type="PANTHER" id="PTHR33662">
    <property type="entry name" value="OTU DEUBIQUITINASE WITH LINEAR LINKAGE-SPECIFICITY A-RELATED"/>
    <property type="match status" value="1"/>
</dbReference>
<dbReference type="GO" id="GO:0005737">
    <property type="term" value="C:cytoplasm"/>
    <property type="evidence" value="ECO:0007669"/>
    <property type="project" value="UniProtKB-SubCell"/>
</dbReference>
<evidence type="ECO:0008006" key="7">
    <source>
        <dbReference type="Google" id="ProtNLM"/>
    </source>
</evidence>
<organism evidence="5 6">
    <name type="scientific">Coptotermes formosanus</name>
    <name type="common">Formosan subterranean termite</name>
    <dbReference type="NCBI Taxonomy" id="36987"/>
    <lineage>
        <taxon>Eukaryota</taxon>
        <taxon>Metazoa</taxon>
        <taxon>Ecdysozoa</taxon>
        <taxon>Arthropoda</taxon>
        <taxon>Hexapoda</taxon>
        <taxon>Insecta</taxon>
        <taxon>Pterygota</taxon>
        <taxon>Neoptera</taxon>
        <taxon>Polyneoptera</taxon>
        <taxon>Dictyoptera</taxon>
        <taxon>Blattodea</taxon>
        <taxon>Blattoidea</taxon>
        <taxon>Termitoidae</taxon>
        <taxon>Rhinotermitidae</taxon>
        <taxon>Coptotermes</taxon>
    </lineage>
</organism>
<gene>
    <name evidence="5" type="ORF">Cfor_01773</name>
</gene>
<name>A0A6L2Q3J2_COPFO</name>
<feature type="region of interest" description="Disordered" evidence="4">
    <location>
        <begin position="257"/>
        <end position="340"/>
    </location>
</feature>
<feature type="compositionally biased region" description="Low complexity" evidence="4">
    <location>
        <begin position="760"/>
        <end position="771"/>
    </location>
</feature>
<keyword evidence="3" id="KW-0963">Cytoplasm</keyword>
<dbReference type="PRINTS" id="PR02055">
    <property type="entry name" value="PROTEINF105"/>
</dbReference>
<sequence>MQGSWWQEGPLEAQCLTERSQFEMISFSVDPQWCGLLFSLYCRHEKAALLGGDAFLQADPFATCSLAGPPLDTDWIAIAGSISFEVCRLSSTWAVIFDSGETQTKHAVRVGVVNPVCKDTMSHVKAFRRACFALLVGSLRKGRRLTVSETCKQRLSVDYFVGVMDERLASKRQKTGHACNTEMQILRSLMQFVRVVPTDACSAKSRYRTRMSVVWRGMEDRPTVMQRETVVVSRAEDSEDQLLEDLEDVDLNEIEGRYFGPSPVPREGEFPTVTSSFPCSRSASGSIYPNSSTSHSDSSTSGEDEGRDADVSDGSQGEKSYKHPHVLQQQQKRHLQWSGDSSLQSSFHSFETSTRHCAKRPPDKNNGWLTDRLDKILTSTPSRLQLAGSAWLNLPSSKSTAVNLSCVEARKSGSASQLKQRDSLHLIGSKRLSPEGAEVEQQQGSATGDSNSTSLTHNLESCTSLVRDESYDSLGFSKRLPRDGSFDSTFSELSLDFLPESAADFDTGTMLCMDKLQHEIDQLKTNCQMMDEEFETIKCNRNLPGMSSLMAAKASSNDLVSRAVDPNPDTGAGHRESSKQEKARACFAGLYSLTTIKNSTSSEISDSFPAPLLGLDGQGSIGSAESLDWDSPKLAASPANNSKVNISSPAKQPSRHFVLEEGSSASGVQTLWSRTTDQSKLAPTPSEDELMANLEWDEEDLVQYPEIEEEGGIAIIAVNTLEMDLETELSSTLCNTSEEPENMTSSRSFTASPNTERSSKVGSSSGFESGSKMLDSCTSQMASDLEVKAWACWSSEESGCTEWDTTAAVNGCAESDHNITQQCWDEAAVSAQSSSNTSELSTPGSENPQSLSAFAIPAALENVGQRVNVSEYAAQEWQGNTKKARTILQGYAEIPVLLGLRHIRRVRGDNYCGVRAAIFQTLAQGLPVPSGEKTFQYLAHAVSNEGCSWLQDWTFADRLPYQGNNVLHGMGVCLRKLDNVASLSASTNGDREETLAALLNSDPTLDLHVVEAVKLHMLQCAMELHRGNTNGADDVPLFAMLMFARDTSETPKDLMNNHLREVGNSGGLEQVEMFLLGYTLGVTLRVIRPAAFGTEDFMCSYPEWNEGNWPQVFLIAEDDRHYNVLVQ</sequence>
<feature type="compositionally biased region" description="Low complexity" evidence="4">
    <location>
        <begin position="291"/>
        <end position="301"/>
    </location>
</feature>
<evidence type="ECO:0000256" key="2">
    <source>
        <dbReference type="ARBA" id="ARBA00010267"/>
    </source>
</evidence>
<feature type="region of interest" description="Disordered" evidence="4">
    <location>
        <begin position="632"/>
        <end position="653"/>
    </location>
</feature>
<keyword evidence="6" id="KW-1185">Reference proteome</keyword>
<dbReference type="CDD" id="cd22790">
    <property type="entry name" value="OTU_OTUL-like"/>
    <property type="match status" value="1"/>
</dbReference>
<feature type="region of interest" description="Disordered" evidence="4">
    <location>
        <begin position="430"/>
        <end position="456"/>
    </location>
</feature>
<protein>
    <recommendedName>
        <fullName evidence="7">OTU domain-containing protein</fullName>
    </recommendedName>
</protein>
<dbReference type="InterPro" id="IPR023235">
    <property type="entry name" value="FAM105"/>
</dbReference>
<feature type="compositionally biased region" description="Polar residues" evidence="4">
    <location>
        <begin position="638"/>
        <end position="651"/>
    </location>
</feature>
<dbReference type="EMBL" id="BLKM01009380">
    <property type="protein sequence ID" value="GFG36407.1"/>
    <property type="molecule type" value="Genomic_DNA"/>
</dbReference>
<dbReference type="Pfam" id="PF16218">
    <property type="entry name" value="Peptidase_C101"/>
    <property type="match status" value="1"/>
</dbReference>
<evidence type="ECO:0000256" key="1">
    <source>
        <dbReference type="ARBA" id="ARBA00004496"/>
    </source>
</evidence>
<dbReference type="PANTHER" id="PTHR33662:SF3">
    <property type="entry name" value="FIBROUS SHEATH CABYR-BINDING PROTEIN-LIKE-RELATED"/>
    <property type="match status" value="1"/>
</dbReference>
<reference evidence="6" key="1">
    <citation type="submission" date="2020-01" db="EMBL/GenBank/DDBJ databases">
        <title>Draft genome sequence of the Termite Coptotermes fromosanus.</title>
        <authorList>
            <person name="Itakura S."/>
            <person name="Yosikawa Y."/>
            <person name="Umezawa K."/>
        </authorList>
    </citation>
    <scope>NUCLEOTIDE SEQUENCE [LARGE SCALE GENOMIC DNA]</scope>
</reference>
<accession>A0A6L2Q3J2</accession>
<dbReference type="Proteomes" id="UP000502823">
    <property type="component" value="Unassembled WGS sequence"/>
</dbReference>
<evidence type="ECO:0000256" key="4">
    <source>
        <dbReference type="SAM" id="MobiDB-lite"/>
    </source>
</evidence>
<comment type="subcellular location">
    <subcellularLocation>
        <location evidence="1">Cytoplasm</location>
    </subcellularLocation>
</comment>
<dbReference type="GO" id="GO:1990108">
    <property type="term" value="P:protein linear deubiquitination"/>
    <property type="evidence" value="ECO:0007669"/>
    <property type="project" value="TreeGrafter"/>
</dbReference>
<feature type="compositionally biased region" description="Polar residues" evidence="4">
    <location>
        <begin position="730"/>
        <end position="756"/>
    </location>
</feature>
<feature type="compositionally biased region" description="Polar residues" evidence="4">
    <location>
        <begin position="272"/>
        <end position="290"/>
    </location>
</feature>
<proteinExistence type="inferred from homology"/>
<feature type="compositionally biased region" description="Polar residues" evidence="4">
    <location>
        <begin position="440"/>
        <end position="456"/>
    </location>
</feature>
<dbReference type="InParanoid" id="A0A6L2Q3J2"/>
<comment type="similarity">
    <text evidence="2">Belongs to the peptidase C65 family. Otulin subfamily.</text>
</comment>
<dbReference type="GO" id="GO:0004843">
    <property type="term" value="F:cysteine-type deubiquitinase activity"/>
    <property type="evidence" value="ECO:0007669"/>
    <property type="project" value="TreeGrafter"/>
</dbReference>